<reference evidence="6" key="1">
    <citation type="submission" date="2013-02" db="EMBL/GenBank/DDBJ databases">
        <authorList>
            <person name="Hughes D."/>
        </authorList>
    </citation>
    <scope>NUCLEOTIDE SEQUENCE</scope>
    <source>
        <strain>Durham</strain>
        <strain evidence="6">NC isolate 2 -- Noor lab</strain>
    </source>
</reference>
<dbReference type="PANTHER" id="PTHR10009">
    <property type="entry name" value="PROTEIN YELLOW-RELATED"/>
    <property type="match status" value="1"/>
</dbReference>
<dbReference type="Pfam" id="PF03022">
    <property type="entry name" value="MRJP"/>
    <property type="match status" value="1"/>
</dbReference>
<dbReference type="HOGENOM" id="CLU_031076_2_2_1"/>
<dbReference type="EMBL" id="CAQQ02158317">
    <property type="status" value="NOT_ANNOTATED_CDS"/>
    <property type="molecule type" value="Genomic_DNA"/>
</dbReference>
<keyword evidence="4" id="KW-0732">Signal</keyword>
<protein>
    <recommendedName>
        <fullName evidence="7">Yellow-c</fullName>
    </recommendedName>
</protein>
<keyword evidence="3" id="KW-0964">Secreted</keyword>
<dbReference type="Gene3D" id="2.120.10.30">
    <property type="entry name" value="TolB, C-terminal domain"/>
    <property type="match status" value="1"/>
</dbReference>
<comment type="similarity">
    <text evidence="2">Belongs to the major royal jelly protein family.</text>
</comment>
<evidence type="ECO:0008006" key="7">
    <source>
        <dbReference type="Google" id="ProtNLM"/>
    </source>
</evidence>
<evidence type="ECO:0000313" key="5">
    <source>
        <dbReference type="EnsemblMetazoa" id="MESCA010533-PA"/>
    </source>
</evidence>
<evidence type="ECO:0000256" key="2">
    <source>
        <dbReference type="ARBA" id="ARBA00009127"/>
    </source>
</evidence>
<dbReference type="EnsemblMetazoa" id="MESCA010533-RA">
    <property type="protein sequence ID" value="MESCA010533-PA"/>
    <property type="gene ID" value="MESCA010533"/>
</dbReference>
<reference evidence="5" key="2">
    <citation type="submission" date="2015-06" db="UniProtKB">
        <authorList>
            <consortium name="EnsemblMetazoa"/>
        </authorList>
    </citation>
    <scope>IDENTIFICATION</scope>
</reference>
<dbReference type="Proteomes" id="UP000015102">
    <property type="component" value="Unassembled WGS sequence"/>
</dbReference>
<proteinExistence type="inferred from homology"/>
<dbReference type="GO" id="GO:0005576">
    <property type="term" value="C:extracellular region"/>
    <property type="evidence" value="ECO:0007669"/>
    <property type="project" value="UniProtKB-SubCell"/>
</dbReference>
<dbReference type="OMA" id="CSNAFAY"/>
<name>T1H2S9_MEGSC</name>
<dbReference type="InterPro" id="IPR011042">
    <property type="entry name" value="6-blade_b-propeller_TolB-like"/>
</dbReference>
<dbReference type="AlphaFoldDB" id="T1H2S9"/>
<evidence type="ECO:0000313" key="6">
    <source>
        <dbReference type="Proteomes" id="UP000015102"/>
    </source>
</evidence>
<evidence type="ECO:0000256" key="4">
    <source>
        <dbReference type="ARBA" id="ARBA00022729"/>
    </source>
</evidence>
<dbReference type="InterPro" id="IPR017996">
    <property type="entry name" value="MRJP/yellow-related"/>
</dbReference>
<sequence>YEIPKEQTKEDTFLANVIVDTDKNDCSNAFAYVPDLGGYGLIVYSLKENRSWRVKHNFFHFDPLMGDFNVAGVRFQWTDGIFALAVGNKKPDQSKDVYFHALASTKEFVVSNRVLQNETYANSPEAYNDYMLVGDRGHSGQSTAEVFDEKNNVIFYTQINKDAIGCWNTQKPLNPDTQGLVDSDSTALVFPNDMKLDRERNLWVLSDKMPLYVYKSLEI</sequence>
<accession>T1H2S9</accession>
<evidence type="ECO:0000256" key="1">
    <source>
        <dbReference type="ARBA" id="ARBA00004613"/>
    </source>
</evidence>
<keyword evidence="6" id="KW-1185">Reference proteome</keyword>
<comment type="subcellular location">
    <subcellularLocation>
        <location evidence="1">Secreted</location>
    </subcellularLocation>
</comment>
<dbReference type="PANTHER" id="PTHR10009:SF11">
    <property type="entry name" value="RH54244P"/>
    <property type="match status" value="1"/>
</dbReference>
<dbReference type="STRING" id="36166.T1H2S9"/>
<organism evidence="5 6">
    <name type="scientific">Megaselia scalaris</name>
    <name type="common">Humpbacked fly</name>
    <name type="synonym">Phora scalaris</name>
    <dbReference type="NCBI Taxonomy" id="36166"/>
    <lineage>
        <taxon>Eukaryota</taxon>
        <taxon>Metazoa</taxon>
        <taxon>Ecdysozoa</taxon>
        <taxon>Arthropoda</taxon>
        <taxon>Hexapoda</taxon>
        <taxon>Insecta</taxon>
        <taxon>Pterygota</taxon>
        <taxon>Neoptera</taxon>
        <taxon>Endopterygota</taxon>
        <taxon>Diptera</taxon>
        <taxon>Brachycera</taxon>
        <taxon>Muscomorpha</taxon>
        <taxon>Platypezoidea</taxon>
        <taxon>Phoridae</taxon>
        <taxon>Megaseliini</taxon>
        <taxon>Megaselia</taxon>
    </lineage>
</organism>
<evidence type="ECO:0000256" key="3">
    <source>
        <dbReference type="ARBA" id="ARBA00022525"/>
    </source>
</evidence>